<name>A0A7Y0GAS0_9SPHN</name>
<dbReference type="AlphaFoldDB" id="A0A7Y0GAS0"/>
<proteinExistence type="predicted"/>
<evidence type="ECO:0000313" key="2">
    <source>
        <dbReference type="EMBL" id="NML93907.1"/>
    </source>
</evidence>
<keyword evidence="1" id="KW-0812">Transmembrane</keyword>
<keyword evidence="1" id="KW-0472">Membrane</keyword>
<gene>
    <name evidence="2" type="ORF">HHL27_09525</name>
</gene>
<evidence type="ECO:0000313" key="3">
    <source>
        <dbReference type="Proteomes" id="UP000583556"/>
    </source>
</evidence>
<dbReference type="Gene3D" id="1.10.150.20">
    <property type="entry name" value="5' to 3' exonuclease, C-terminal subdomain"/>
    <property type="match status" value="1"/>
</dbReference>
<sequence>MLQMIEANWIAVTALVVLVLLVAWLLWGRKKPAPARREYRDVLSEGAGPAQRNNALIDAPPAAAIPPIVPPIVPAPAAGIMAGVAEVVAHEAQEEVEAAPVVAAAPAAAPAEAGSADDLTRIKGVGPKLNARLKELGVTRFAQIAAWSEADLAAIDAQLGAFAGRPKRDAWIEQATLLAGGDTGAYEAKFGKL</sequence>
<evidence type="ECO:0000256" key="1">
    <source>
        <dbReference type="SAM" id="Phobius"/>
    </source>
</evidence>
<comment type="caution">
    <text evidence="2">The sequence shown here is derived from an EMBL/GenBank/DDBJ whole genome shotgun (WGS) entry which is preliminary data.</text>
</comment>
<protein>
    <submittedName>
        <fullName evidence="2">Uncharacterized protein</fullName>
    </submittedName>
</protein>
<accession>A0A7Y0GAS0</accession>
<dbReference type="RefSeq" id="WP_169493166.1">
    <property type="nucleotide sequence ID" value="NZ_JABBGM010000003.1"/>
</dbReference>
<feature type="transmembrane region" description="Helical" evidence="1">
    <location>
        <begin position="6"/>
        <end position="27"/>
    </location>
</feature>
<dbReference type="Proteomes" id="UP000583556">
    <property type="component" value="Unassembled WGS sequence"/>
</dbReference>
<keyword evidence="3" id="KW-1185">Reference proteome</keyword>
<reference evidence="2 3" key="1">
    <citation type="submission" date="2020-04" db="EMBL/GenBank/DDBJ databases">
        <title>Novosphingobium sp. TW-4 isolated from soil.</title>
        <authorList>
            <person name="Dahal R.H."/>
            <person name="Chaudhary D.K."/>
        </authorList>
    </citation>
    <scope>NUCLEOTIDE SEQUENCE [LARGE SCALE GENOMIC DNA]</scope>
    <source>
        <strain evidence="2 3">TW-4</strain>
    </source>
</reference>
<organism evidence="2 3">
    <name type="scientific">Novosphingobium olei</name>
    <dbReference type="NCBI Taxonomy" id="2728851"/>
    <lineage>
        <taxon>Bacteria</taxon>
        <taxon>Pseudomonadati</taxon>
        <taxon>Pseudomonadota</taxon>
        <taxon>Alphaproteobacteria</taxon>
        <taxon>Sphingomonadales</taxon>
        <taxon>Sphingomonadaceae</taxon>
        <taxon>Novosphingobium</taxon>
    </lineage>
</organism>
<keyword evidence="1" id="KW-1133">Transmembrane helix</keyword>
<dbReference type="EMBL" id="JABBGM010000003">
    <property type="protein sequence ID" value="NML93907.1"/>
    <property type="molecule type" value="Genomic_DNA"/>
</dbReference>